<keyword evidence="1" id="KW-0472">Membrane</keyword>
<dbReference type="Pfam" id="PF10011">
    <property type="entry name" value="DUF2254"/>
    <property type="match status" value="1"/>
</dbReference>
<feature type="transmembrane region" description="Helical" evidence="1">
    <location>
        <begin position="20"/>
        <end position="40"/>
    </location>
</feature>
<keyword evidence="3" id="KW-1185">Reference proteome</keyword>
<organism evidence="2 3">
    <name type="scientific">Rufibacter roseus</name>
    <dbReference type="NCBI Taxonomy" id="1567108"/>
    <lineage>
        <taxon>Bacteria</taxon>
        <taxon>Pseudomonadati</taxon>
        <taxon>Bacteroidota</taxon>
        <taxon>Cytophagia</taxon>
        <taxon>Cytophagales</taxon>
        <taxon>Hymenobacteraceae</taxon>
        <taxon>Rufibacter</taxon>
    </lineage>
</organism>
<keyword evidence="1" id="KW-1133">Transmembrane helix</keyword>
<gene>
    <name evidence="2" type="ORF">ACFQHR_07580</name>
</gene>
<dbReference type="RefSeq" id="WP_066619311.1">
    <property type="nucleotide sequence ID" value="NZ_JBHSYQ010000003.1"/>
</dbReference>
<dbReference type="InterPro" id="IPR018723">
    <property type="entry name" value="DUF2254_membrane"/>
</dbReference>
<name>A0ABW2DMB4_9BACT</name>
<keyword evidence="1" id="KW-0812">Transmembrane</keyword>
<comment type="caution">
    <text evidence="2">The sequence shown here is derived from an EMBL/GenBank/DDBJ whole genome shotgun (WGS) entry which is preliminary data.</text>
</comment>
<sequence>MNRLYKKLLQHSLSITSSIALWPSVIALMFTGLGFFVLYFERTPLATYLEKKILFLVNTEPENARTILTTVASGTITLMVFSFSMVMIVLSQATSNLSPRVIPGLISNKMNQVVLGVNIGTILYTLILLMSFKPGEENSSVPVLGILLAVLFAVTSVCLFVYFIHSISRAIKPDTILTGIYIATAKALEDEVRHTEENKILKEAESTEQFIELPSKEGGYLRQIELDTLNKLAKKEDLLIEVPISIGKFVVPGLPFLRLNKDIADREDLHAAIQNCFIFSLEEVMVFSFETGLRQITEVAVKALSPGINDPGTALSAIDFLSLLFLRRMQSIAPNCMLDEHQQIRIIKRPTPLEDLLYRFLTPIRTYGKADVMVMRKLLLCLNHLLYADKDQQAYTQVLARQINTVKDDADTNIQNPEDRQEINKVLKTINQNLQKQQGQIALLS</sequence>
<evidence type="ECO:0000256" key="1">
    <source>
        <dbReference type="SAM" id="Phobius"/>
    </source>
</evidence>
<protein>
    <submittedName>
        <fullName evidence="2">DUF2254 domain-containing protein</fullName>
    </submittedName>
</protein>
<dbReference type="EMBL" id="JBHSYQ010000003">
    <property type="protein sequence ID" value="MFC6997479.1"/>
    <property type="molecule type" value="Genomic_DNA"/>
</dbReference>
<evidence type="ECO:0000313" key="3">
    <source>
        <dbReference type="Proteomes" id="UP001596405"/>
    </source>
</evidence>
<feature type="transmembrane region" description="Helical" evidence="1">
    <location>
        <begin position="67"/>
        <end position="91"/>
    </location>
</feature>
<feature type="transmembrane region" description="Helical" evidence="1">
    <location>
        <begin position="144"/>
        <end position="164"/>
    </location>
</feature>
<evidence type="ECO:0000313" key="2">
    <source>
        <dbReference type="EMBL" id="MFC6997479.1"/>
    </source>
</evidence>
<reference evidence="3" key="1">
    <citation type="journal article" date="2019" name="Int. J. Syst. Evol. Microbiol.">
        <title>The Global Catalogue of Microorganisms (GCM) 10K type strain sequencing project: providing services to taxonomists for standard genome sequencing and annotation.</title>
        <authorList>
            <consortium name="The Broad Institute Genomics Platform"/>
            <consortium name="The Broad Institute Genome Sequencing Center for Infectious Disease"/>
            <person name="Wu L."/>
            <person name="Ma J."/>
        </authorList>
    </citation>
    <scope>NUCLEOTIDE SEQUENCE [LARGE SCALE GENOMIC DNA]</scope>
    <source>
        <strain evidence="3">CGMCC 4.7393</strain>
    </source>
</reference>
<dbReference type="Proteomes" id="UP001596405">
    <property type="component" value="Unassembled WGS sequence"/>
</dbReference>
<feature type="transmembrane region" description="Helical" evidence="1">
    <location>
        <begin position="112"/>
        <end position="132"/>
    </location>
</feature>
<proteinExistence type="predicted"/>
<accession>A0ABW2DMB4</accession>